<feature type="transmembrane region" description="Helical" evidence="10">
    <location>
        <begin position="91"/>
        <end position="110"/>
    </location>
</feature>
<keyword evidence="3" id="KW-1003">Cell membrane</keyword>
<reference evidence="13" key="1">
    <citation type="journal article" date="2018" name="Front. Microbiol.">
        <title>Genome-Based Analysis Reveals the Taxonomy and Diversity of the Family Idiomarinaceae.</title>
        <authorList>
            <person name="Liu Y."/>
            <person name="Lai Q."/>
            <person name="Shao Z."/>
        </authorList>
    </citation>
    <scope>NUCLEOTIDE SEQUENCE [LARGE SCALE GENOMIC DNA]</scope>
    <source>
        <strain evidence="13">CVS-6</strain>
    </source>
</reference>
<dbReference type="Gene3D" id="1.20.144.10">
    <property type="entry name" value="Phosphatidic acid phosphatase type 2/haloperoxidase"/>
    <property type="match status" value="1"/>
</dbReference>
<feature type="transmembrane region" description="Helical" evidence="10">
    <location>
        <begin position="144"/>
        <end position="165"/>
    </location>
</feature>
<dbReference type="Proteomes" id="UP000288259">
    <property type="component" value="Unassembled WGS sequence"/>
</dbReference>
<dbReference type="AlphaFoldDB" id="A0A432YC74"/>
<dbReference type="GO" id="GO:0005886">
    <property type="term" value="C:plasma membrane"/>
    <property type="evidence" value="ECO:0007669"/>
    <property type="project" value="UniProtKB-SubCell"/>
</dbReference>
<evidence type="ECO:0000256" key="2">
    <source>
        <dbReference type="ARBA" id="ARBA00012374"/>
    </source>
</evidence>
<feature type="transmembrane region" description="Helical" evidence="10">
    <location>
        <begin position="185"/>
        <end position="202"/>
    </location>
</feature>
<evidence type="ECO:0000256" key="8">
    <source>
        <dbReference type="ARBA" id="ARBA00032707"/>
    </source>
</evidence>
<dbReference type="Pfam" id="PF01569">
    <property type="entry name" value="PAP2"/>
    <property type="match status" value="1"/>
</dbReference>
<keyword evidence="6 10" id="KW-1133">Transmembrane helix</keyword>
<feature type="domain" description="Phosphatidic acid phosphatase type 2/haloperoxidase" evidence="11">
    <location>
        <begin position="92"/>
        <end position="200"/>
    </location>
</feature>
<evidence type="ECO:0000256" key="5">
    <source>
        <dbReference type="ARBA" id="ARBA00022801"/>
    </source>
</evidence>
<keyword evidence="4 10" id="KW-0812">Transmembrane</keyword>
<sequence length="204" mass="22655">MLSRNFHQIVAKPPSRARTLAVTTGTKEPVMVRWLATLSRYDQQWFCWCSRHAKAFSQQSWLRWLSRSGDGYCYALVAVLLYLIAPHDGRALLLSMAVGYAIEVPLFIVIKRVLKRPRPYQALSITAVIKAHDQFSFPSGHTTAAFLFAGLATTFFPELMPLWLLWAAAVGASRVLLGVHYPGDIVAGALLGTVLAQLALLMRA</sequence>
<dbReference type="EMBL" id="PIPY01000011">
    <property type="protein sequence ID" value="RUO58608.1"/>
    <property type="molecule type" value="Genomic_DNA"/>
</dbReference>
<evidence type="ECO:0000313" key="12">
    <source>
        <dbReference type="EMBL" id="RUO58608.1"/>
    </source>
</evidence>
<evidence type="ECO:0000313" key="13">
    <source>
        <dbReference type="Proteomes" id="UP000288259"/>
    </source>
</evidence>
<comment type="caution">
    <text evidence="12">The sequence shown here is derived from an EMBL/GenBank/DDBJ whole genome shotgun (WGS) entry which is preliminary data.</text>
</comment>
<protein>
    <recommendedName>
        <fullName evidence="2">undecaprenyl-diphosphate phosphatase</fullName>
        <ecNumber evidence="2">3.6.1.27</ecNumber>
    </recommendedName>
    <alternativeName>
        <fullName evidence="8">Undecaprenyl pyrophosphate phosphatase</fullName>
    </alternativeName>
</protein>
<evidence type="ECO:0000256" key="10">
    <source>
        <dbReference type="SAM" id="Phobius"/>
    </source>
</evidence>
<organism evidence="12 13">
    <name type="scientific">Pseudidiomarina insulisalsae</name>
    <dbReference type="NCBI Taxonomy" id="575789"/>
    <lineage>
        <taxon>Bacteria</taxon>
        <taxon>Pseudomonadati</taxon>
        <taxon>Pseudomonadota</taxon>
        <taxon>Gammaproteobacteria</taxon>
        <taxon>Alteromonadales</taxon>
        <taxon>Idiomarinaceae</taxon>
        <taxon>Pseudidiomarina</taxon>
    </lineage>
</organism>
<dbReference type="SUPFAM" id="SSF48317">
    <property type="entry name" value="Acid phosphatase/Vanadium-dependent haloperoxidase"/>
    <property type="match status" value="1"/>
</dbReference>
<proteinExistence type="predicted"/>
<dbReference type="SMART" id="SM00014">
    <property type="entry name" value="acidPPc"/>
    <property type="match status" value="1"/>
</dbReference>
<dbReference type="PANTHER" id="PTHR14969">
    <property type="entry name" value="SPHINGOSINE-1-PHOSPHATE PHOSPHOHYDROLASE"/>
    <property type="match status" value="1"/>
</dbReference>
<dbReference type="GO" id="GO:0050380">
    <property type="term" value="F:undecaprenyl-diphosphatase activity"/>
    <property type="evidence" value="ECO:0007669"/>
    <property type="project" value="UniProtKB-EC"/>
</dbReference>
<dbReference type="PANTHER" id="PTHR14969:SF62">
    <property type="entry name" value="DECAPRENYLPHOSPHORYL-5-PHOSPHORIBOSE PHOSPHATASE RV3807C-RELATED"/>
    <property type="match status" value="1"/>
</dbReference>
<comment type="catalytic activity">
    <reaction evidence="9">
        <text>di-trans,octa-cis-undecaprenyl diphosphate + H2O = di-trans,octa-cis-undecaprenyl phosphate + phosphate + H(+)</text>
        <dbReference type="Rhea" id="RHEA:28094"/>
        <dbReference type="ChEBI" id="CHEBI:15377"/>
        <dbReference type="ChEBI" id="CHEBI:15378"/>
        <dbReference type="ChEBI" id="CHEBI:43474"/>
        <dbReference type="ChEBI" id="CHEBI:58405"/>
        <dbReference type="ChEBI" id="CHEBI:60392"/>
        <dbReference type="EC" id="3.6.1.27"/>
    </reaction>
</comment>
<evidence type="ECO:0000256" key="6">
    <source>
        <dbReference type="ARBA" id="ARBA00022989"/>
    </source>
</evidence>
<accession>A0A432YC74</accession>
<gene>
    <name evidence="12" type="ORF">CWI71_10730</name>
</gene>
<dbReference type="EC" id="3.6.1.27" evidence="2"/>
<dbReference type="CDD" id="cd01610">
    <property type="entry name" value="PAP2_like"/>
    <property type="match status" value="1"/>
</dbReference>
<dbReference type="InterPro" id="IPR036938">
    <property type="entry name" value="PAP2/HPO_sf"/>
</dbReference>
<keyword evidence="5" id="KW-0378">Hydrolase</keyword>
<keyword evidence="13" id="KW-1185">Reference proteome</keyword>
<evidence type="ECO:0000256" key="9">
    <source>
        <dbReference type="ARBA" id="ARBA00047594"/>
    </source>
</evidence>
<evidence type="ECO:0000256" key="1">
    <source>
        <dbReference type="ARBA" id="ARBA00004651"/>
    </source>
</evidence>
<comment type="subcellular location">
    <subcellularLocation>
        <location evidence="1">Cell membrane</location>
        <topology evidence="1">Multi-pass membrane protein</topology>
    </subcellularLocation>
</comment>
<name>A0A432YC74_9GAMM</name>
<keyword evidence="7 10" id="KW-0472">Membrane</keyword>
<dbReference type="InterPro" id="IPR000326">
    <property type="entry name" value="PAP2/HPO"/>
</dbReference>
<evidence type="ECO:0000256" key="4">
    <source>
        <dbReference type="ARBA" id="ARBA00022692"/>
    </source>
</evidence>
<evidence type="ECO:0000256" key="3">
    <source>
        <dbReference type="ARBA" id="ARBA00022475"/>
    </source>
</evidence>
<feature type="transmembrane region" description="Helical" evidence="10">
    <location>
        <begin position="64"/>
        <end position="85"/>
    </location>
</feature>
<evidence type="ECO:0000256" key="7">
    <source>
        <dbReference type="ARBA" id="ARBA00023136"/>
    </source>
</evidence>
<evidence type="ECO:0000259" key="11">
    <source>
        <dbReference type="SMART" id="SM00014"/>
    </source>
</evidence>